<dbReference type="InterPro" id="IPR007272">
    <property type="entry name" value="Sulf_transp_TsuA/YedE"/>
</dbReference>
<reference evidence="10 11" key="1">
    <citation type="submission" date="2013-03" db="EMBL/GenBank/DDBJ databases">
        <title>Salinisphaera dokdonensis CL-ES53 Genome Sequencing.</title>
        <authorList>
            <person name="Li C."/>
            <person name="Lai Q."/>
            <person name="Shao Z."/>
        </authorList>
    </citation>
    <scope>NUCLEOTIDE SEQUENCE [LARGE SCALE GENOMIC DNA]</scope>
    <source>
        <strain evidence="10 11">CL-ES53</strain>
    </source>
</reference>
<keyword evidence="4" id="KW-0997">Cell inner membrane</keyword>
<keyword evidence="5 9" id="KW-0812">Transmembrane</keyword>
<organism evidence="10 11">
    <name type="scientific">Salinisphaera dokdonensis CL-ES53</name>
    <dbReference type="NCBI Taxonomy" id="1304272"/>
    <lineage>
        <taxon>Bacteria</taxon>
        <taxon>Pseudomonadati</taxon>
        <taxon>Pseudomonadota</taxon>
        <taxon>Gammaproteobacteria</taxon>
        <taxon>Salinisphaerales</taxon>
        <taxon>Salinisphaeraceae</taxon>
        <taxon>Salinisphaera</taxon>
    </lineage>
</organism>
<dbReference type="PANTHER" id="PTHR30574:SF1">
    <property type="entry name" value="SULPHUR TRANSPORT DOMAIN-CONTAINING PROTEIN"/>
    <property type="match status" value="1"/>
</dbReference>
<feature type="transmembrane region" description="Helical" evidence="9">
    <location>
        <begin position="12"/>
        <end position="34"/>
    </location>
</feature>
<keyword evidence="11" id="KW-1185">Reference proteome</keyword>
<dbReference type="Pfam" id="PF04143">
    <property type="entry name" value="Sulf_transp"/>
    <property type="match status" value="1"/>
</dbReference>
<evidence type="ECO:0000313" key="11">
    <source>
        <dbReference type="Proteomes" id="UP001460888"/>
    </source>
</evidence>
<comment type="subcellular location">
    <subcellularLocation>
        <location evidence="1">Cell inner membrane</location>
        <topology evidence="1">Multi-pass membrane protein</topology>
    </subcellularLocation>
</comment>
<keyword evidence="3" id="KW-1003">Cell membrane</keyword>
<dbReference type="Proteomes" id="UP001460888">
    <property type="component" value="Unassembled WGS sequence"/>
</dbReference>
<keyword evidence="7 9" id="KW-0472">Membrane</keyword>
<keyword evidence="2" id="KW-0813">Transport</keyword>
<accession>A0ABV2B3L4</accession>
<keyword evidence="6 9" id="KW-1133">Transmembrane helix</keyword>
<evidence type="ECO:0000256" key="8">
    <source>
        <dbReference type="ARBA" id="ARBA00035655"/>
    </source>
</evidence>
<evidence type="ECO:0000256" key="6">
    <source>
        <dbReference type="ARBA" id="ARBA00022989"/>
    </source>
</evidence>
<dbReference type="RefSeq" id="WP_209065012.1">
    <property type="nucleotide sequence ID" value="NZ_APND01000005.1"/>
</dbReference>
<feature type="transmembrane region" description="Helical" evidence="9">
    <location>
        <begin position="55"/>
        <end position="76"/>
    </location>
</feature>
<comment type="similarity">
    <text evidence="8">Belongs to the TsuA/YedE (TC 9.B.102) family.</text>
</comment>
<evidence type="ECO:0000256" key="3">
    <source>
        <dbReference type="ARBA" id="ARBA00022475"/>
    </source>
</evidence>
<evidence type="ECO:0000256" key="5">
    <source>
        <dbReference type="ARBA" id="ARBA00022692"/>
    </source>
</evidence>
<feature type="transmembrane region" description="Helical" evidence="9">
    <location>
        <begin position="121"/>
        <end position="142"/>
    </location>
</feature>
<dbReference type="EMBL" id="APND01000005">
    <property type="protein sequence ID" value="MES1930484.1"/>
    <property type="molecule type" value="Genomic_DNA"/>
</dbReference>
<gene>
    <name evidence="10" type="ORF">SADO_14579</name>
</gene>
<sequence length="144" mass="14696">MFDVFDFTPLTASAGGALIGAAAALLWIGTGRIAGISGHLHGVVRRRTDDRMRRGMFLVGIVGGAVLIALFSANAVPERTNFPTPLLIAGGVLVGMGTRLGSGCTSGHGVCGIGRGSTRSIAATLVFFICGVVTAVITRHLFTG</sequence>
<name>A0ABV2B3L4_9GAMM</name>
<evidence type="ECO:0000256" key="9">
    <source>
        <dbReference type="SAM" id="Phobius"/>
    </source>
</evidence>
<comment type="caution">
    <text evidence="10">The sequence shown here is derived from an EMBL/GenBank/DDBJ whole genome shotgun (WGS) entry which is preliminary data.</text>
</comment>
<proteinExistence type="inferred from homology"/>
<evidence type="ECO:0000313" key="10">
    <source>
        <dbReference type="EMBL" id="MES1930484.1"/>
    </source>
</evidence>
<evidence type="ECO:0008006" key="12">
    <source>
        <dbReference type="Google" id="ProtNLM"/>
    </source>
</evidence>
<evidence type="ECO:0000256" key="7">
    <source>
        <dbReference type="ARBA" id="ARBA00023136"/>
    </source>
</evidence>
<evidence type="ECO:0000256" key="2">
    <source>
        <dbReference type="ARBA" id="ARBA00022448"/>
    </source>
</evidence>
<dbReference type="PANTHER" id="PTHR30574">
    <property type="entry name" value="INNER MEMBRANE PROTEIN YEDE"/>
    <property type="match status" value="1"/>
</dbReference>
<protein>
    <recommendedName>
        <fullName evidence="12">YeeE/YedE family protein</fullName>
    </recommendedName>
</protein>
<evidence type="ECO:0000256" key="4">
    <source>
        <dbReference type="ARBA" id="ARBA00022519"/>
    </source>
</evidence>
<evidence type="ECO:0000256" key="1">
    <source>
        <dbReference type="ARBA" id="ARBA00004429"/>
    </source>
</evidence>